<reference evidence="1 2" key="1">
    <citation type="submission" date="2024-01" db="EMBL/GenBank/DDBJ databases">
        <title>Genome assemblies of Stephania.</title>
        <authorList>
            <person name="Yang L."/>
        </authorList>
    </citation>
    <scope>NUCLEOTIDE SEQUENCE [LARGE SCALE GENOMIC DNA]</scope>
    <source>
        <strain evidence="1">JXDWG</strain>
        <tissue evidence="1">Leaf</tissue>
    </source>
</reference>
<name>A0AAP0EWA4_9MAGN</name>
<dbReference type="EMBL" id="JBBNAG010000010">
    <property type="protein sequence ID" value="KAK9100549.1"/>
    <property type="molecule type" value="Genomic_DNA"/>
</dbReference>
<dbReference type="AlphaFoldDB" id="A0AAP0EWA4"/>
<dbReference type="Proteomes" id="UP001419268">
    <property type="component" value="Unassembled WGS sequence"/>
</dbReference>
<gene>
    <name evidence="1" type="ORF">Scep_023979</name>
</gene>
<keyword evidence="2" id="KW-1185">Reference proteome</keyword>
<accession>A0AAP0EWA4</accession>
<evidence type="ECO:0000313" key="2">
    <source>
        <dbReference type="Proteomes" id="UP001419268"/>
    </source>
</evidence>
<sequence>MDSNGFEGHADGGAEVGTTMPCSALLIDDMARLVPWRHNGRYGGRHDTQV</sequence>
<organism evidence="1 2">
    <name type="scientific">Stephania cephalantha</name>
    <dbReference type="NCBI Taxonomy" id="152367"/>
    <lineage>
        <taxon>Eukaryota</taxon>
        <taxon>Viridiplantae</taxon>
        <taxon>Streptophyta</taxon>
        <taxon>Embryophyta</taxon>
        <taxon>Tracheophyta</taxon>
        <taxon>Spermatophyta</taxon>
        <taxon>Magnoliopsida</taxon>
        <taxon>Ranunculales</taxon>
        <taxon>Menispermaceae</taxon>
        <taxon>Menispermoideae</taxon>
        <taxon>Cissampelideae</taxon>
        <taxon>Stephania</taxon>
    </lineage>
</organism>
<protein>
    <submittedName>
        <fullName evidence="1">Uncharacterized protein</fullName>
    </submittedName>
</protein>
<proteinExistence type="predicted"/>
<comment type="caution">
    <text evidence="1">The sequence shown here is derived from an EMBL/GenBank/DDBJ whole genome shotgun (WGS) entry which is preliminary data.</text>
</comment>
<evidence type="ECO:0000313" key="1">
    <source>
        <dbReference type="EMBL" id="KAK9100549.1"/>
    </source>
</evidence>